<dbReference type="GO" id="GO:0044550">
    <property type="term" value="P:secondary metabolite biosynthetic process"/>
    <property type="evidence" value="ECO:0007669"/>
    <property type="project" value="TreeGrafter"/>
</dbReference>
<dbReference type="InterPro" id="IPR042099">
    <property type="entry name" value="ANL_N_sf"/>
</dbReference>
<evidence type="ECO:0000259" key="1">
    <source>
        <dbReference type="Pfam" id="PF00501"/>
    </source>
</evidence>
<dbReference type="InterPro" id="IPR010071">
    <property type="entry name" value="AA_adenyl_dom"/>
</dbReference>
<dbReference type="InterPro" id="IPR020845">
    <property type="entry name" value="AMP-binding_CS"/>
</dbReference>
<name>A0A839S0Z6_9PSEU</name>
<dbReference type="InterPro" id="IPR045851">
    <property type="entry name" value="AMP-bd_C_sf"/>
</dbReference>
<evidence type="ECO:0000313" key="3">
    <source>
        <dbReference type="EMBL" id="MBB3050417.1"/>
    </source>
</evidence>
<sequence>MTGIVSGLHREVVELSAPEAGVSGSIALAGETPCSYGELWSRVEAVAGALADAGAGPGERVAIWLPKGADYVAAILATLRLGGCYVPLDAAQPAARAHVVLNDADPAVLVTSSDLVAGFAADELPRIVDPAGLQARNVPASPGNPTPEDDAALLYTSGSTGKPKGVRLTHRNVAAFVRWCLEDFPTSDEDLVVNHAPFTFDISLHGLFVPLAVGASLLVLSDEDRTNPKAMAAAIERERPTMWYSVPFALDLIVREVPDALGPDTSLRTVLYAGEEYPSARLAELSRRLPAETVIGNLYGPTETNVCIAHVVDRDELDGTTPVPLGSPVAGAEISLIDDDGARITEAGDLGEIVVTGSCVSPGYRGRDPRPAIDDRGTRQYHTGDLGFYDERGRLCFQGRADRQVKLGGYRVELGEVEAALAQLPGVHEVAVERVVTQERAQLVAFLTADEPAPGLIDVKQHCARLVPRYMIPHRVRKLDSMPRNANGKVDHGRLAELYAETEGE</sequence>
<dbReference type="Pfam" id="PF00501">
    <property type="entry name" value="AMP-binding"/>
    <property type="match status" value="1"/>
</dbReference>
<dbReference type="Gene3D" id="3.30.300.30">
    <property type="match status" value="1"/>
</dbReference>
<dbReference type="EMBL" id="JACHWU010000001">
    <property type="protein sequence ID" value="MBB3050417.1"/>
    <property type="molecule type" value="Genomic_DNA"/>
</dbReference>
<feature type="domain" description="AMP-binding enzyme C-terminal" evidence="2">
    <location>
        <begin position="416"/>
        <end position="489"/>
    </location>
</feature>
<dbReference type="PANTHER" id="PTHR45527:SF1">
    <property type="entry name" value="FATTY ACID SYNTHASE"/>
    <property type="match status" value="1"/>
</dbReference>
<evidence type="ECO:0000313" key="4">
    <source>
        <dbReference type="Proteomes" id="UP000550714"/>
    </source>
</evidence>
<protein>
    <submittedName>
        <fullName evidence="3">Amino acid adenylation domain-containing protein</fullName>
    </submittedName>
</protein>
<dbReference type="GO" id="GO:0005737">
    <property type="term" value="C:cytoplasm"/>
    <property type="evidence" value="ECO:0007669"/>
    <property type="project" value="TreeGrafter"/>
</dbReference>
<feature type="domain" description="AMP-dependent synthetase/ligase" evidence="1">
    <location>
        <begin position="30"/>
        <end position="364"/>
    </location>
</feature>
<dbReference type="PANTHER" id="PTHR45527">
    <property type="entry name" value="NONRIBOSOMAL PEPTIDE SYNTHETASE"/>
    <property type="match status" value="1"/>
</dbReference>
<proteinExistence type="predicted"/>
<dbReference type="Proteomes" id="UP000550714">
    <property type="component" value="Unassembled WGS sequence"/>
</dbReference>
<accession>A0A839S0Z6</accession>
<dbReference type="GO" id="GO:0031177">
    <property type="term" value="F:phosphopantetheine binding"/>
    <property type="evidence" value="ECO:0007669"/>
    <property type="project" value="TreeGrafter"/>
</dbReference>
<reference evidence="3 4" key="1">
    <citation type="submission" date="2020-08" db="EMBL/GenBank/DDBJ databases">
        <title>Genomic Encyclopedia of Type Strains, Phase III (KMG-III): the genomes of soil and plant-associated and newly described type strains.</title>
        <authorList>
            <person name="Whitman W."/>
        </authorList>
    </citation>
    <scope>NUCLEOTIDE SEQUENCE [LARGE SCALE GENOMIC DNA]</scope>
    <source>
        <strain evidence="3 4">CECT 8577</strain>
    </source>
</reference>
<comment type="caution">
    <text evidence="3">The sequence shown here is derived from an EMBL/GenBank/DDBJ whole genome shotgun (WGS) entry which is preliminary data.</text>
</comment>
<gene>
    <name evidence="3" type="ORF">FHS23_001412</name>
</gene>
<evidence type="ECO:0000259" key="2">
    <source>
        <dbReference type="Pfam" id="PF13193"/>
    </source>
</evidence>
<dbReference type="Gene3D" id="3.40.50.12780">
    <property type="entry name" value="N-terminal domain of ligase-like"/>
    <property type="match status" value="1"/>
</dbReference>
<dbReference type="SUPFAM" id="SSF56801">
    <property type="entry name" value="Acetyl-CoA synthetase-like"/>
    <property type="match status" value="1"/>
</dbReference>
<dbReference type="InterPro" id="IPR000873">
    <property type="entry name" value="AMP-dep_synth/lig_dom"/>
</dbReference>
<dbReference type="RefSeq" id="WP_183649569.1">
    <property type="nucleotide sequence ID" value="NZ_JACHWU010000001.1"/>
</dbReference>
<organism evidence="3 4">
    <name type="scientific">Prauserella isguenensis</name>
    <dbReference type="NCBI Taxonomy" id="1470180"/>
    <lineage>
        <taxon>Bacteria</taxon>
        <taxon>Bacillati</taxon>
        <taxon>Actinomycetota</taxon>
        <taxon>Actinomycetes</taxon>
        <taxon>Pseudonocardiales</taxon>
        <taxon>Pseudonocardiaceae</taxon>
        <taxon>Prauserella</taxon>
    </lineage>
</organism>
<dbReference type="Pfam" id="PF13193">
    <property type="entry name" value="AMP-binding_C"/>
    <property type="match status" value="1"/>
</dbReference>
<dbReference type="AlphaFoldDB" id="A0A839S0Z6"/>
<dbReference type="PROSITE" id="PS00455">
    <property type="entry name" value="AMP_BINDING"/>
    <property type="match status" value="1"/>
</dbReference>
<dbReference type="InterPro" id="IPR025110">
    <property type="entry name" value="AMP-bd_C"/>
</dbReference>
<dbReference type="NCBIfam" id="TIGR01733">
    <property type="entry name" value="AA-adenyl-dom"/>
    <property type="match status" value="1"/>
</dbReference>
<keyword evidence="4" id="KW-1185">Reference proteome</keyword>
<dbReference type="GO" id="GO:0043041">
    <property type="term" value="P:amino acid activation for nonribosomal peptide biosynthetic process"/>
    <property type="evidence" value="ECO:0007669"/>
    <property type="project" value="TreeGrafter"/>
</dbReference>